<dbReference type="InterPro" id="IPR003245">
    <property type="entry name" value="Phytocyanin_dom"/>
</dbReference>
<dbReference type="Gene3D" id="2.60.40.420">
    <property type="entry name" value="Cupredoxins - blue copper proteins"/>
    <property type="match status" value="1"/>
</dbReference>
<protein>
    <submittedName>
        <fullName evidence="13">OLC1v1030392C1</fullName>
    </submittedName>
</protein>
<dbReference type="PROSITE" id="PS51485">
    <property type="entry name" value="PHYTOCYANIN"/>
    <property type="match status" value="1"/>
</dbReference>
<dbReference type="CDD" id="cd11019">
    <property type="entry name" value="OsENODL1_like"/>
    <property type="match status" value="1"/>
</dbReference>
<evidence type="ECO:0000256" key="2">
    <source>
        <dbReference type="ARBA" id="ARBA00022475"/>
    </source>
</evidence>
<organism evidence="13 14">
    <name type="scientific">Oldenlandia corymbosa var. corymbosa</name>
    <dbReference type="NCBI Taxonomy" id="529605"/>
    <lineage>
        <taxon>Eukaryota</taxon>
        <taxon>Viridiplantae</taxon>
        <taxon>Streptophyta</taxon>
        <taxon>Embryophyta</taxon>
        <taxon>Tracheophyta</taxon>
        <taxon>Spermatophyta</taxon>
        <taxon>Magnoliopsida</taxon>
        <taxon>eudicotyledons</taxon>
        <taxon>Gunneridae</taxon>
        <taxon>Pentapetalae</taxon>
        <taxon>asterids</taxon>
        <taxon>lamiids</taxon>
        <taxon>Gentianales</taxon>
        <taxon>Rubiaceae</taxon>
        <taxon>Rubioideae</taxon>
        <taxon>Spermacoceae</taxon>
        <taxon>Hedyotis-Oldenlandia complex</taxon>
        <taxon>Oldenlandia</taxon>
    </lineage>
</organism>
<feature type="chain" id="PRO_5043852588" evidence="11">
    <location>
        <begin position="29"/>
        <end position="190"/>
    </location>
</feature>
<gene>
    <name evidence="13" type="ORF">OLC1_LOCUS5744</name>
</gene>
<keyword evidence="6" id="KW-1015">Disulfide bond</keyword>
<evidence type="ECO:0000256" key="4">
    <source>
        <dbReference type="ARBA" id="ARBA00022729"/>
    </source>
</evidence>
<dbReference type="PANTHER" id="PTHR33021:SF197">
    <property type="entry name" value="EARLY NODULIN-LIKE PROTEIN 13"/>
    <property type="match status" value="1"/>
</dbReference>
<evidence type="ECO:0000256" key="11">
    <source>
        <dbReference type="SAM" id="SignalP"/>
    </source>
</evidence>
<dbReference type="InterPro" id="IPR008972">
    <property type="entry name" value="Cupredoxin"/>
</dbReference>
<keyword evidence="4 11" id="KW-0732">Signal</keyword>
<evidence type="ECO:0000256" key="3">
    <source>
        <dbReference type="ARBA" id="ARBA00022622"/>
    </source>
</evidence>
<proteinExistence type="inferred from homology"/>
<comment type="subcellular location">
    <subcellularLocation>
        <location evidence="1">Cell membrane</location>
        <topology evidence="1">Lipid-anchor</topology>
        <topology evidence="1">GPI-anchor</topology>
    </subcellularLocation>
</comment>
<evidence type="ECO:0000256" key="1">
    <source>
        <dbReference type="ARBA" id="ARBA00004609"/>
    </source>
</evidence>
<keyword evidence="10" id="KW-1133">Transmembrane helix</keyword>
<evidence type="ECO:0000313" key="14">
    <source>
        <dbReference type="Proteomes" id="UP001161247"/>
    </source>
</evidence>
<keyword evidence="7" id="KW-0325">Glycoprotein</keyword>
<keyword evidence="8" id="KW-0449">Lipoprotein</keyword>
<comment type="similarity">
    <text evidence="9">Belongs to the early nodulin-like (ENODL) family.</text>
</comment>
<keyword evidence="2" id="KW-1003">Cell membrane</keyword>
<evidence type="ECO:0000256" key="10">
    <source>
        <dbReference type="SAM" id="Phobius"/>
    </source>
</evidence>
<evidence type="ECO:0000256" key="8">
    <source>
        <dbReference type="ARBA" id="ARBA00023288"/>
    </source>
</evidence>
<feature type="transmembrane region" description="Helical" evidence="10">
    <location>
        <begin position="166"/>
        <end position="189"/>
    </location>
</feature>
<dbReference type="Proteomes" id="UP001161247">
    <property type="component" value="Chromosome 2"/>
</dbReference>
<feature type="signal peptide" evidence="11">
    <location>
        <begin position="1"/>
        <end position="28"/>
    </location>
</feature>
<dbReference type="GO" id="GO:0005886">
    <property type="term" value="C:plasma membrane"/>
    <property type="evidence" value="ECO:0007669"/>
    <property type="project" value="UniProtKB-SubCell"/>
</dbReference>
<evidence type="ECO:0000256" key="9">
    <source>
        <dbReference type="ARBA" id="ARBA00035011"/>
    </source>
</evidence>
<evidence type="ECO:0000256" key="7">
    <source>
        <dbReference type="ARBA" id="ARBA00023180"/>
    </source>
</evidence>
<dbReference type="SUPFAM" id="SSF49503">
    <property type="entry name" value="Cupredoxins"/>
    <property type="match status" value="1"/>
</dbReference>
<feature type="domain" description="Phytocyanin" evidence="12">
    <location>
        <begin position="30"/>
        <end position="133"/>
    </location>
</feature>
<dbReference type="Pfam" id="PF02298">
    <property type="entry name" value="Cu_bind_like"/>
    <property type="match status" value="1"/>
</dbReference>
<dbReference type="GO" id="GO:0009055">
    <property type="term" value="F:electron transfer activity"/>
    <property type="evidence" value="ECO:0007669"/>
    <property type="project" value="InterPro"/>
</dbReference>
<dbReference type="EMBL" id="OX459119">
    <property type="protein sequence ID" value="CAI9094626.1"/>
    <property type="molecule type" value="Genomic_DNA"/>
</dbReference>
<keyword evidence="14" id="KW-1185">Reference proteome</keyword>
<name>A0AAV1CGZ8_OLDCO</name>
<dbReference type="InterPro" id="IPR041846">
    <property type="entry name" value="ENL_dom"/>
</dbReference>
<evidence type="ECO:0000256" key="5">
    <source>
        <dbReference type="ARBA" id="ARBA00023136"/>
    </source>
</evidence>
<dbReference type="AlphaFoldDB" id="A0AAV1CGZ8"/>
<keyword evidence="5 10" id="KW-0472">Membrane</keyword>
<evidence type="ECO:0000259" key="12">
    <source>
        <dbReference type="PROSITE" id="PS51485"/>
    </source>
</evidence>
<sequence length="190" mass="20669">MAGTLFSSSPSMVAVFSCLFFLMSYSEAGREILVGNKSDSWKIPPRPDYFNKWAQNSRFIIGDTLVWKYDGSKDSVLQVNKRDYVTCNTSSPIAAYRDGDTKVKLNESGPHYFISGAVDHCEYGQKMIVVVLSEEHSRIVPSPAPSPVQQEFQSPAMPPVSRASSLAGGCSLIGMLMVGLIAGIISSGLF</sequence>
<dbReference type="PANTHER" id="PTHR33021">
    <property type="entry name" value="BLUE COPPER PROTEIN"/>
    <property type="match status" value="1"/>
</dbReference>
<keyword evidence="10" id="KW-0812">Transmembrane</keyword>
<reference evidence="13" key="1">
    <citation type="submission" date="2023-03" db="EMBL/GenBank/DDBJ databases">
        <authorList>
            <person name="Julca I."/>
        </authorList>
    </citation>
    <scope>NUCLEOTIDE SEQUENCE</scope>
</reference>
<dbReference type="InterPro" id="IPR039391">
    <property type="entry name" value="Phytocyanin-like"/>
</dbReference>
<accession>A0AAV1CGZ8</accession>
<dbReference type="GO" id="GO:0098552">
    <property type="term" value="C:side of membrane"/>
    <property type="evidence" value="ECO:0007669"/>
    <property type="project" value="UniProtKB-KW"/>
</dbReference>
<evidence type="ECO:0000313" key="13">
    <source>
        <dbReference type="EMBL" id="CAI9094626.1"/>
    </source>
</evidence>
<keyword evidence="3" id="KW-0336">GPI-anchor</keyword>
<dbReference type="FunFam" id="2.60.40.420:FF:000010">
    <property type="entry name" value="Early nodulin-like protein 1"/>
    <property type="match status" value="1"/>
</dbReference>
<evidence type="ECO:0000256" key="6">
    <source>
        <dbReference type="ARBA" id="ARBA00023157"/>
    </source>
</evidence>